<dbReference type="Proteomes" id="UP000011135">
    <property type="component" value="Unassembled WGS sequence"/>
</dbReference>
<sequence>MKKSKLIISDLKVQSFVTSLDSAREKTVKGGISGSVCTICDWTNNCSPPTENCFTADTCSFPGVICNTNPGPGRNTNNEQVGNQQAGTK</sequence>
<feature type="region of interest" description="Disordered" evidence="1">
    <location>
        <begin position="70"/>
        <end position="89"/>
    </location>
</feature>
<dbReference type="NCBIfam" id="NF038180">
    <property type="entry name" value="leader_pinensin"/>
    <property type="match status" value="1"/>
</dbReference>
<evidence type="ECO:0000313" key="3">
    <source>
        <dbReference type="Proteomes" id="UP000011135"/>
    </source>
</evidence>
<dbReference type="AlphaFoldDB" id="L8JL99"/>
<evidence type="ECO:0000256" key="1">
    <source>
        <dbReference type="SAM" id="MobiDB-lite"/>
    </source>
</evidence>
<feature type="compositionally biased region" description="Polar residues" evidence="1">
    <location>
        <begin position="79"/>
        <end position="89"/>
    </location>
</feature>
<gene>
    <name evidence="2" type="ORF">C900_04815</name>
</gene>
<proteinExistence type="predicted"/>
<name>L8JL99_9BACT</name>
<dbReference type="EMBL" id="AMZN01000070">
    <property type="protein sequence ID" value="ELR69590.1"/>
    <property type="molecule type" value="Genomic_DNA"/>
</dbReference>
<dbReference type="InterPro" id="IPR059231">
    <property type="entry name" value="Leader_pinensin"/>
</dbReference>
<dbReference type="RefSeq" id="WP_009581968.1">
    <property type="nucleotide sequence ID" value="NZ_AMZN01000070.1"/>
</dbReference>
<comment type="caution">
    <text evidence="2">The sequence shown here is derived from an EMBL/GenBank/DDBJ whole genome shotgun (WGS) entry which is preliminary data.</text>
</comment>
<evidence type="ECO:0000313" key="2">
    <source>
        <dbReference type="EMBL" id="ELR69590.1"/>
    </source>
</evidence>
<organism evidence="2 3">
    <name type="scientific">Fulvivirga imtechensis AK7</name>
    <dbReference type="NCBI Taxonomy" id="1237149"/>
    <lineage>
        <taxon>Bacteria</taxon>
        <taxon>Pseudomonadati</taxon>
        <taxon>Bacteroidota</taxon>
        <taxon>Cytophagia</taxon>
        <taxon>Cytophagales</taxon>
        <taxon>Fulvivirgaceae</taxon>
        <taxon>Fulvivirga</taxon>
    </lineage>
</organism>
<reference evidence="2 3" key="1">
    <citation type="submission" date="2012-12" db="EMBL/GenBank/DDBJ databases">
        <title>Genome assembly of Fulvivirga imtechensis AK7.</title>
        <authorList>
            <person name="Nupur N."/>
            <person name="Khatri I."/>
            <person name="Kumar R."/>
            <person name="Subramanian S."/>
            <person name="Pinnaka A."/>
        </authorList>
    </citation>
    <scope>NUCLEOTIDE SEQUENCE [LARGE SCALE GENOMIC DNA]</scope>
    <source>
        <strain evidence="2 3">AK7</strain>
    </source>
</reference>
<keyword evidence="3" id="KW-1185">Reference proteome</keyword>
<protein>
    <submittedName>
        <fullName evidence="2">Uncharacterized protein</fullName>
    </submittedName>
</protein>
<accession>L8JL99</accession>